<proteinExistence type="predicted"/>
<evidence type="ECO:0000313" key="2">
    <source>
        <dbReference type="Proteomes" id="UP001600941"/>
    </source>
</evidence>
<dbReference type="RefSeq" id="WP_390424357.1">
    <property type="nucleotide sequence ID" value="NZ_BAABZQ010000001.1"/>
</dbReference>
<name>A0ABQ0BV93_9FIRM</name>
<accession>A0ABQ0BV93</accession>
<reference evidence="1 2" key="1">
    <citation type="submission" date="2024-04" db="EMBL/GenBank/DDBJ databases">
        <title>Defined microbial consortia suppress multidrug-resistant proinflammatory Enterobacteriaceae via ecological control.</title>
        <authorList>
            <person name="Furuichi M."/>
            <person name="Kawaguchi T."/>
            <person name="Pust M."/>
            <person name="Yasuma K."/>
            <person name="Plichta D."/>
            <person name="Hasegawa N."/>
            <person name="Ohya T."/>
            <person name="Bhattarai S."/>
            <person name="Sasajima S."/>
            <person name="Aoto Y."/>
            <person name="Tuganbaev T."/>
            <person name="Yaginuma M."/>
            <person name="Ueda M."/>
            <person name="Okahashi N."/>
            <person name="Amafuji K."/>
            <person name="Kiridooshi Y."/>
            <person name="Sugita K."/>
            <person name="Strazar M."/>
            <person name="Skelly A."/>
            <person name="Suda W."/>
            <person name="Hattori M."/>
            <person name="Nakamoto N."/>
            <person name="Caballero S."/>
            <person name="Norman J."/>
            <person name="Olle B."/>
            <person name="Tanoue T."/>
            <person name="Arita M."/>
            <person name="Bucci V."/>
            <person name="Atarashi K."/>
            <person name="Xavier R."/>
            <person name="Honda K."/>
        </authorList>
    </citation>
    <scope>NUCLEOTIDE SEQUENCE [LARGE SCALE GENOMIC DNA]</scope>
    <source>
        <strain evidence="2">k34-0107-D12</strain>
    </source>
</reference>
<dbReference type="Proteomes" id="UP001600941">
    <property type="component" value="Unassembled WGS sequence"/>
</dbReference>
<protein>
    <submittedName>
        <fullName evidence="1">Uncharacterized protein</fullName>
    </submittedName>
</protein>
<evidence type="ECO:0000313" key="1">
    <source>
        <dbReference type="EMBL" id="GAA6500456.1"/>
    </source>
</evidence>
<dbReference type="EMBL" id="BAABZQ010000001">
    <property type="protein sequence ID" value="GAA6500456.1"/>
    <property type="molecule type" value="Genomic_DNA"/>
</dbReference>
<organism evidence="1 2">
    <name type="scientific">Blautia parvula</name>
    <dbReference type="NCBI Taxonomy" id="2877527"/>
    <lineage>
        <taxon>Bacteria</taxon>
        <taxon>Bacillati</taxon>
        <taxon>Bacillota</taxon>
        <taxon>Clostridia</taxon>
        <taxon>Lachnospirales</taxon>
        <taxon>Lachnospiraceae</taxon>
        <taxon>Blautia</taxon>
    </lineage>
</organism>
<keyword evidence="2" id="KW-1185">Reference proteome</keyword>
<comment type="caution">
    <text evidence="1">The sequence shown here is derived from an EMBL/GenBank/DDBJ whole genome shotgun (WGS) entry which is preliminary data.</text>
</comment>
<sequence>MENNMRISKEERKPALSEEGAASIVFEINAKFNTEELMAKIKAIREHAEVIEDLAKSIGQFPDEDAEVEIKATTDFSEDGSFAERPVRYGIKIAKNEKDPKKRVTYLYDAEGMTPAAMDYTNGVFNYGSWEGVGFAAPDKNYPCMVKYDGTEAYKLNPNDYSKKADGSTSEVSDLNFGGNAMAAFVGGWLCQYETATDEYIIWSNVRWNKHYKAFHRKGKDGKRKSGFYYRLFTPGLEEGKARSISNLKPIARKSAYDEAEAIEMNGKLWDGLTWSQYNYIISLLMIMGKTENIRKAYGTGNSSTGEVYEGGRLLKKGQFFGTNDGKEQVKVFHVEALWGNQFTRCLGLICNEGKYLVKTHGPYNFTGEGYKTAAICKNKGFDYGFVNETRMTKYGRFAMAFDGTENTYTCNYASAEPADEPEVALVGGSANNGAGCGFYVNLGNSAGSANWNIAPGLSCEMPLTAQP</sequence>
<gene>
    <name evidence="1" type="ORF">K340107D12_32720</name>
</gene>